<accession>A0A448NME1</accession>
<dbReference type="AlphaFoldDB" id="A0A448NME1"/>
<reference evidence="2 3" key="1">
    <citation type="submission" date="2018-12" db="EMBL/GenBank/DDBJ databases">
        <authorList>
            <consortium name="Pathogen Informatics"/>
        </authorList>
    </citation>
    <scope>NUCLEOTIDE SEQUENCE [LARGE SCALE GENOMIC DNA]</scope>
    <source>
        <strain evidence="2 3">NCTC13489</strain>
    </source>
</reference>
<dbReference type="SUPFAM" id="SSF143422">
    <property type="entry name" value="Transposase IS200-like"/>
    <property type="match status" value="1"/>
</dbReference>
<dbReference type="InterPro" id="IPR002686">
    <property type="entry name" value="Transposase_17"/>
</dbReference>
<dbReference type="RefSeq" id="WP_221404838.1">
    <property type="nucleotide sequence ID" value="NZ_FOIX01000002.1"/>
</dbReference>
<evidence type="ECO:0000313" key="2">
    <source>
        <dbReference type="EMBL" id="VEH95236.1"/>
    </source>
</evidence>
<proteinExistence type="predicted"/>
<dbReference type="Proteomes" id="UP000270036">
    <property type="component" value="Chromosome"/>
</dbReference>
<dbReference type="KEGG" id="cant:NCTC13489_00115"/>
<organism evidence="2 3">
    <name type="scientific">Kaistella antarctica</name>
    <dbReference type="NCBI Taxonomy" id="266748"/>
    <lineage>
        <taxon>Bacteria</taxon>
        <taxon>Pseudomonadati</taxon>
        <taxon>Bacteroidota</taxon>
        <taxon>Flavobacteriia</taxon>
        <taxon>Flavobacteriales</taxon>
        <taxon>Weeksellaceae</taxon>
        <taxon>Chryseobacterium group</taxon>
        <taxon>Kaistella</taxon>
    </lineage>
</organism>
<dbReference type="STRING" id="266748.HY04_02555"/>
<evidence type="ECO:0000313" key="3">
    <source>
        <dbReference type="Proteomes" id="UP000270036"/>
    </source>
</evidence>
<dbReference type="PANTHER" id="PTHR36966:SF1">
    <property type="entry name" value="REP-ASSOCIATED TYROSINE TRANSPOSASE"/>
    <property type="match status" value="1"/>
</dbReference>
<dbReference type="InterPro" id="IPR052715">
    <property type="entry name" value="RAYT_transposase"/>
</dbReference>
<gene>
    <name evidence="2" type="ORF">NCTC13489_00115</name>
</gene>
<dbReference type="Gene3D" id="3.30.70.1290">
    <property type="entry name" value="Transposase IS200-like"/>
    <property type="match status" value="1"/>
</dbReference>
<sequence>MLKKSKTYLFNKYLNTPLRRSPTAMKYKYHKQYRLPGFDYSSNNSYFITIVTKGKKNHFGEISNNEMYFTDIGFFAEELLKKANLKLEHLTIEEYVIMPNHVHFIATIFREDNDFKIPEKGLMPLVPKSISSFVNRFKGRLKRWANENDFAYFEWQPRFRDRIIRDEEEYVVIKTHLQNNIKNWESDSEKL</sequence>
<dbReference type="InterPro" id="IPR036515">
    <property type="entry name" value="Transposase_17_sf"/>
</dbReference>
<name>A0A448NME1_9FLAO</name>
<dbReference type="GO" id="GO:0006313">
    <property type="term" value="P:DNA transposition"/>
    <property type="evidence" value="ECO:0007669"/>
    <property type="project" value="InterPro"/>
</dbReference>
<evidence type="ECO:0000259" key="1">
    <source>
        <dbReference type="SMART" id="SM01321"/>
    </source>
</evidence>
<dbReference type="PANTHER" id="PTHR36966">
    <property type="entry name" value="REP-ASSOCIATED TYROSINE TRANSPOSASE"/>
    <property type="match status" value="1"/>
</dbReference>
<dbReference type="SMART" id="SM01321">
    <property type="entry name" value="Y1_Tnp"/>
    <property type="match status" value="1"/>
</dbReference>
<dbReference type="GO" id="GO:0004803">
    <property type="term" value="F:transposase activity"/>
    <property type="evidence" value="ECO:0007669"/>
    <property type="project" value="InterPro"/>
</dbReference>
<dbReference type="EMBL" id="LR134441">
    <property type="protein sequence ID" value="VEH95236.1"/>
    <property type="molecule type" value="Genomic_DNA"/>
</dbReference>
<dbReference type="GO" id="GO:0043565">
    <property type="term" value="F:sequence-specific DNA binding"/>
    <property type="evidence" value="ECO:0007669"/>
    <property type="project" value="TreeGrafter"/>
</dbReference>
<protein>
    <submittedName>
        <fullName evidence="2">Transposase and inactivated derivatives</fullName>
    </submittedName>
</protein>
<feature type="domain" description="Transposase IS200-like" evidence="1">
    <location>
        <begin position="41"/>
        <end position="178"/>
    </location>
</feature>